<name>A0ABS5PLX0_9FIRM</name>
<keyword evidence="8" id="KW-1185">Reference proteome</keyword>
<comment type="caution">
    <text evidence="7">The sequence shown here is derived from an EMBL/GenBank/DDBJ whole genome shotgun (WGS) entry which is preliminary data.</text>
</comment>
<evidence type="ECO:0000256" key="3">
    <source>
        <dbReference type="ARBA" id="ARBA00022692"/>
    </source>
</evidence>
<reference evidence="7 8" key="1">
    <citation type="submission" date="2021-05" db="EMBL/GenBank/DDBJ databases">
        <title>Fusibacter ferrireducens sp. nov., an anaerobic, sulfur- and Fe-reducing bacterium isolated from the mangrove sediment.</title>
        <authorList>
            <person name="Qiu D."/>
        </authorList>
    </citation>
    <scope>NUCLEOTIDE SEQUENCE [LARGE SCALE GENOMIC DNA]</scope>
    <source>
        <strain evidence="7 8">DSM 12116</strain>
    </source>
</reference>
<evidence type="ECO:0000256" key="6">
    <source>
        <dbReference type="SAM" id="Phobius"/>
    </source>
</evidence>
<accession>A0ABS5PLX0</accession>
<protein>
    <submittedName>
        <fullName evidence="7">CidA/LrgA family protein</fullName>
    </submittedName>
</protein>
<feature type="transmembrane region" description="Helical" evidence="6">
    <location>
        <begin position="27"/>
        <end position="49"/>
    </location>
</feature>
<evidence type="ECO:0000256" key="4">
    <source>
        <dbReference type="ARBA" id="ARBA00022989"/>
    </source>
</evidence>
<dbReference type="PANTHER" id="PTHR33931">
    <property type="entry name" value="HOLIN-LIKE PROTEIN CIDA-RELATED"/>
    <property type="match status" value="1"/>
</dbReference>
<dbReference type="InterPro" id="IPR005538">
    <property type="entry name" value="LrgA/CidA"/>
</dbReference>
<proteinExistence type="predicted"/>
<dbReference type="PANTHER" id="PTHR33931:SF2">
    <property type="entry name" value="HOLIN-LIKE PROTEIN CIDA"/>
    <property type="match status" value="1"/>
</dbReference>
<gene>
    <name evidence="7" type="ORF">KHM83_05580</name>
</gene>
<evidence type="ECO:0000256" key="1">
    <source>
        <dbReference type="ARBA" id="ARBA00004651"/>
    </source>
</evidence>
<feature type="transmembrane region" description="Helical" evidence="6">
    <location>
        <begin position="61"/>
        <end position="80"/>
    </location>
</feature>
<keyword evidence="2" id="KW-1003">Cell membrane</keyword>
<dbReference type="Proteomes" id="UP000746471">
    <property type="component" value="Unassembled WGS sequence"/>
</dbReference>
<evidence type="ECO:0000256" key="5">
    <source>
        <dbReference type="ARBA" id="ARBA00023136"/>
    </source>
</evidence>
<feature type="transmembrane region" description="Helical" evidence="6">
    <location>
        <begin position="86"/>
        <end position="112"/>
    </location>
</feature>
<sequence>MKYIMQLGILLAFWIVGEWISSLFAGIIVIPGAIMGMLLLFIALSTGILKETHIKETSDFFLNNIAFFFIPASIGVLAVTDALKGAAIKLFTIAIVSTFVTMVVTMVVTQLLTSARSKK</sequence>
<evidence type="ECO:0000313" key="7">
    <source>
        <dbReference type="EMBL" id="MBS7526138.1"/>
    </source>
</evidence>
<comment type="subcellular location">
    <subcellularLocation>
        <location evidence="1">Cell membrane</location>
        <topology evidence="1">Multi-pass membrane protein</topology>
    </subcellularLocation>
</comment>
<dbReference type="EMBL" id="JAHBCL010000007">
    <property type="protein sequence ID" value="MBS7526138.1"/>
    <property type="molecule type" value="Genomic_DNA"/>
</dbReference>
<evidence type="ECO:0000256" key="2">
    <source>
        <dbReference type="ARBA" id="ARBA00022475"/>
    </source>
</evidence>
<keyword evidence="5 6" id="KW-0472">Membrane</keyword>
<keyword evidence="4 6" id="KW-1133">Transmembrane helix</keyword>
<organism evidence="7 8">
    <name type="scientific">Fusibacter paucivorans</name>
    <dbReference type="NCBI Taxonomy" id="76009"/>
    <lineage>
        <taxon>Bacteria</taxon>
        <taxon>Bacillati</taxon>
        <taxon>Bacillota</taxon>
        <taxon>Clostridia</taxon>
        <taxon>Eubacteriales</taxon>
        <taxon>Eubacteriales Family XII. Incertae Sedis</taxon>
        <taxon>Fusibacter</taxon>
    </lineage>
</organism>
<dbReference type="Pfam" id="PF03788">
    <property type="entry name" value="LrgA"/>
    <property type="match status" value="1"/>
</dbReference>
<evidence type="ECO:0000313" key="8">
    <source>
        <dbReference type="Proteomes" id="UP000746471"/>
    </source>
</evidence>
<dbReference type="RefSeq" id="WP_213235922.1">
    <property type="nucleotide sequence ID" value="NZ_JAHBCL010000007.1"/>
</dbReference>
<keyword evidence="3 6" id="KW-0812">Transmembrane</keyword>